<comment type="similarity">
    <text evidence="3">Belongs to the acetyltransferase family. RimJ subfamily.</text>
</comment>
<keyword evidence="6" id="KW-1185">Reference proteome</keyword>
<dbReference type="RefSeq" id="WP_200273144.1">
    <property type="nucleotide sequence ID" value="NZ_JAENHN010000059.1"/>
</dbReference>
<evidence type="ECO:0000313" key="5">
    <source>
        <dbReference type="EMBL" id="MBK1813237.1"/>
    </source>
</evidence>
<dbReference type="Pfam" id="PF13302">
    <property type="entry name" value="Acetyltransf_3"/>
    <property type="match status" value="1"/>
</dbReference>
<gene>
    <name evidence="5" type="ORF">JHL18_21685</name>
</gene>
<dbReference type="EMBL" id="JAENHN010000059">
    <property type="protein sequence ID" value="MBK1813237.1"/>
    <property type="molecule type" value="Genomic_DNA"/>
</dbReference>
<evidence type="ECO:0000259" key="4">
    <source>
        <dbReference type="PROSITE" id="PS51186"/>
    </source>
</evidence>
<comment type="caution">
    <text evidence="5">The sequence shown here is derived from an EMBL/GenBank/DDBJ whole genome shotgun (WGS) entry which is preliminary data.</text>
</comment>
<keyword evidence="2" id="KW-0012">Acyltransferase</keyword>
<dbReference type="InterPro" id="IPR000182">
    <property type="entry name" value="GNAT_dom"/>
</dbReference>
<evidence type="ECO:0000313" key="6">
    <source>
        <dbReference type="Proteomes" id="UP000596739"/>
    </source>
</evidence>
<dbReference type="Gene3D" id="3.40.630.30">
    <property type="match status" value="1"/>
</dbReference>
<dbReference type="SUPFAM" id="SSF55729">
    <property type="entry name" value="Acyl-CoA N-acyltransferases (Nat)"/>
    <property type="match status" value="1"/>
</dbReference>
<proteinExistence type="inferred from homology"/>
<keyword evidence="1" id="KW-0808">Transferase</keyword>
<feature type="domain" description="N-acetyltransferase" evidence="4">
    <location>
        <begin position="14"/>
        <end position="163"/>
    </location>
</feature>
<organism evidence="5 6">
    <name type="scientific">Clostridium yunnanense</name>
    <dbReference type="NCBI Taxonomy" id="2800325"/>
    <lineage>
        <taxon>Bacteria</taxon>
        <taxon>Bacillati</taxon>
        <taxon>Bacillota</taxon>
        <taxon>Clostridia</taxon>
        <taxon>Eubacteriales</taxon>
        <taxon>Clostridiaceae</taxon>
        <taxon>Clostridium</taxon>
    </lineage>
</organism>
<dbReference type="InterPro" id="IPR051531">
    <property type="entry name" value="N-acetyltransferase"/>
</dbReference>
<evidence type="ECO:0000256" key="1">
    <source>
        <dbReference type="ARBA" id="ARBA00022679"/>
    </source>
</evidence>
<dbReference type="PANTHER" id="PTHR43792:SF8">
    <property type="entry name" value="[RIBOSOMAL PROTEIN US5]-ALANINE N-ACETYLTRANSFERASE"/>
    <property type="match status" value="1"/>
</dbReference>
<dbReference type="Proteomes" id="UP000596739">
    <property type="component" value="Unassembled WGS sequence"/>
</dbReference>
<name>A0ABS1EV19_9CLOT</name>
<evidence type="ECO:0000256" key="3">
    <source>
        <dbReference type="ARBA" id="ARBA00038502"/>
    </source>
</evidence>
<reference evidence="6" key="1">
    <citation type="submission" date="2021-01" db="EMBL/GenBank/DDBJ databases">
        <title>Genome public.</title>
        <authorList>
            <person name="Liu C."/>
            <person name="Sun Q."/>
        </authorList>
    </citation>
    <scope>NUCLEOTIDE SEQUENCE [LARGE SCALE GENOMIC DNA]</scope>
    <source>
        <strain evidence="6">YIM B02505</strain>
    </source>
</reference>
<dbReference type="PANTHER" id="PTHR43792">
    <property type="entry name" value="GNAT FAMILY, PUTATIVE (AFU_ORTHOLOGUE AFUA_3G00765)-RELATED-RELATED"/>
    <property type="match status" value="1"/>
</dbReference>
<accession>A0ABS1EV19</accession>
<sequence length="171" mass="20062">MGISIELVSENNAAEIYSFEIDNREYFEEILPSRGEEYYRPEVFEKIIKEIIEEQNRNECYMHIIRNEAGKMVGRINFFSIRGENIKTAELGYRIGENDDRKGYATEAVEIAIDKGFKEYNFKKIEAGTASDNIGSQRVLEKNQFVLVKKIEKHVQLNDKWIDSFIYEINK</sequence>
<dbReference type="InterPro" id="IPR016181">
    <property type="entry name" value="Acyl_CoA_acyltransferase"/>
</dbReference>
<dbReference type="PROSITE" id="PS51186">
    <property type="entry name" value="GNAT"/>
    <property type="match status" value="1"/>
</dbReference>
<evidence type="ECO:0000256" key="2">
    <source>
        <dbReference type="ARBA" id="ARBA00023315"/>
    </source>
</evidence>
<protein>
    <submittedName>
        <fullName evidence="5">GNAT family N-acetyltransferase</fullName>
    </submittedName>
</protein>